<reference evidence="1 2" key="1">
    <citation type="submission" date="2018-09" db="EMBL/GenBank/DDBJ databases">
        <title>Genome sequencing of Nocardioides immobilis CCTCC AB 2017083 for comparison to Nocardioides silvaticus.</title>
        <authorList>
            <person name="Li C."/>
            <person name="Wang G."/>
        </authorList>
    </citation>
    <scope>NUCLEOTIDE SEQUENCE [LARGE SCALE GENOMIC DNA]</scope>
    <source>
        <strain evidence="1 2">CCTCC AB 2017083</strain>
    </source>
</reference>
<dbReference type="Proteomes" id="UP000283644">
    <property type="component" value="Unassembled WGS sequence"/>
</dbReference>
<protein>
    <submittedName>
        <fullName evidence="1">Uncharacterized protein</fullName>
    </submittedName>
</protein>
<name>A0A417Y5P2_9ACTN</name>
<keyword evidence="2" id="KW-1185">Reference proteome</keyword>
<gene>
    <name evidence="1" type="ORF">D0Z08_05820</name>
</gene>
<evidence type="ECO:0000313" key="1">
    <source>
        <dbReference type="EMBL" id="RHW27814.1"/>
    </source>
</evidence>
<dbReference type="EMBL" id="QXGH01000011">
    <property type="protein sequence ID" value="RHW27814.1"/>
    <property type="molecule type" value="Genomic_DNA"/>
</dbReference>
<comment type="caution">
    <text evidence="1">The sequence shown here is derived from an EMBL/GenBank/DDBJ whole genome shotgun (WGS) entry which is preliminary data.</text>
</comment>
<dbReference type="AlphaFoldDB" id="A0A417Y5P2"/>
<evidence type="ECO:0000313" key="2">
    <source>
        <dbReference type="Proteomes" id="UP000283644"/>
    </source>
</evidence>
<dbReference type="Pfam" id="PF21848">
    <property type="entry name" value="DUF6907"/>
    <property type="match status" value="1"/>
</dbReference>
<organism evidence="1 2">
    <name type="scientific">Nocardioides immobilis</name>
    <dbReference type="NCBI Taxonomy" id="2049295"/>
    <lineage>
        <taxon>Bacteria</taxon>
        <taxon>Bacillati</taxon>
        <taxon>Actinomycetota</taxon>
        <taxon>Actinomycetes</taxon>
        <taxon>Propionibacteriales</taxon>
        <taxon>Nocardioidaceae</taxon>
        <taxon>Nocardioides</taxon>
    </lineage>
</organism>
<sequence length="117" mass="12680">MTTSPIASEAESSLGAMNTTLTTHITCPDWCEYPGVAEEHDLDTYQDGTVRFTHIINFGRKVWGAEEVNAVTGARVELEVRIIDVEAGGPGVEHTPASLRELAGQFAAAAEWLEAHR</sequence>
<accession>A0A417Y5P2</accession>
<proteinExistence type="predicted"/>
<dbReference type="InterPro" id="IPR054202">
    <property type="entry name" value="DUF6907"/>
</dbReference>